<feature type="region of interest" description="Disordered" evidence="1">
    <location>
        <begin position="39"/>
        <end position="68"/>
    </location>
</feature>
<reference evidence="2" key="1">
    <citation type="journal article" date="2021" name="Proc. Natl. Acad. Sci. U.S.A.">
        <title>A Catalog of Tens of Thousands of Viruses from Human Metagenomes Reveals Hidden Associations with Chronic Diseases.</title>
        <authorList>
            <person name="Tisza M.J."/>
            <person name="Buck C.B."/>
        </authorList>
    </citation>
    <scope>NUCLEOTIDE SEQUENCE</scope>
    <source>
        <strain evidence="2">CtML55</strain>
    </source>
</reference>
<name>A0A8S5RIC6_9VIRU</name>
<evidence type="ECO:0000313" key="2">
    <source>
        <dbReference type="EMBL" id="DAE30874.1"/>
    </source>
</evidence>
<dbReference type="EMBL" id="BK059105">
    <property type="protein sequence ID" value="DAE30874.1"/>
    <property type="molecule type" value="Genomic_DNA"/>
</dbReference>
<organism evidence="2">
    <name type="scientific">virus sp. ctML55</name>
    <dbReference type="NCBI Taxonomy" id="2827627"/>
    <lineage>
        <taxon>Viruses</taxon>
    </lineage>
</organism>
<evidence type="ECO:0000256" key="1">
    <source>
        <dbReference type="SAM" id="MobiDB-lite"/>
    </source>
</evidence>
<sequence length="68" mass="7068">MPANAKTLLKTKTRNGTDAEAVELVQTLINSKLSSTADFSLDLDEPTSGSKGKGGTGDNLDADLVTMI</sequence>
<accession>A0A8S5RIC6</accession>
<protein>
    <submittedName>
        <fullName evidence="2">Uncharacterized protein</fullName>
    </submittedName>
</protein>
<proteinExistence type="predicted"/>